<reference evidence="5" key="1">
    <citation type="submission" date="2019-03" db="EMBL/GenBank/DDBJ databases">
        <title>Afifella sp. nov., isolated from activated sludge.</title>
        <authorList>
            <person name="Li Q."/>
            <person name="Liu Y."/>
        </authorList>
    </citation>
    <scope>NUCLEOTIDE SEQUENCE</scope>
    <source>
        <strain evidence="5">L72</strain>
    </source>
</reference>
<dbReference type="InterPro" id="IPR001633">
    <property type="entry name" value="EAL_dom"/>
</dbReference>
<dbReference type="SMART" id="SM00052">
    <property type="entry name" value="EAL"/>
    <property type="match status" value="1"/>
</dbReference>
<dbReference type="InterPro" id="IPR029787">
    <property type="entry name" value="Nucleotide_cyclase"/>
</dbReference>
<dbReference type="PANTHER" id="PTHR44757:SF2">
    <property type="entry name" value="BIOFILM ARCHITECTURE MAINTENANCE PROTEIN MBAA"/>
    <property type="match status" value="1"/>
</dbReference>
<dbReference type="OrthoDB" id="9814202at2"/>
<dbReference type="SMART" id="SM00267">
    <property type="entry name" value="GGDEF"/>
    <property type="match status" value="1"/>
</dbReference>
<keyword evidence="1" id="KW-0812">Transmembrane</keyword>
<dbReference type="GO" id="GO:0007165">
    <property type="term" value="P:signal transduction"/>
    <property type="evidence" value="ECO:0007669"/>
    <property type="project" value="InterPro"/>
</dbReference>
<dbReference type="CDD" id="cd01948">
    <property type="entry name" value="EAL"/>
    <property type="match status" value="1"/>
</dbReference>
<dbReference type="EMBL" id="SPKJ01000054">
    <property type="protein sequence ID" value="MYZ48949.1"/>
    <property type="molecule type" value="Genomic_DNA"/>
</dbReference>
<dbReference type="PROSITE" id="PS50887">
    <property type="entry name" value="GGDEF"/>
    <property type="match status" value="1"/>
</dbReference>
<feature type="domain" description="GGDEF" evidence="4">
    <location>
        <begin position="440"/>
        <end position="573"/>
    </location>
</feature>
<keyword evidence="1" id="KW-1133">Transmembrane helix</keyword>
<dbReference type="NCBIfam" id="TIGR00254">
    <property type="entry name" value="GGDEF"/>
    <property type="match status" value="1"/>
</dbReference>
<dbReference type="Pfam" id="PF00672">
    <property type="entry name" value="HAMP"/>
    <property type="match status" value="1"/>
</dbReference>
<dbReference type="Pfam" id="PF12860">
    <property type="entry name" value="PAS_7"/>
    <property type="match status" value="1"/>
</dbReference>
<proteinExistence type="predicted"/>
<dbReference type="Proteomes" id="UP000773614">
    <property type="component" value="Unassembled WGS sequence"/>
</dbReference>
<dbReference type="Pfam" id="PF00563">
    <property type="entry name" value="EAL"/>
    <property type="match status" value="1"/>
</dbReference>
<accession>A0A964WUE5</accession>
<sequence>MERIRDLPISVKALAAWGVLLISLLCLGAETILTLDRSSGRLDALVQATLPKQIITEELGDQITDAHIRLFRYTAWAANGVDGRLLGRLASDILSGNMRVKVDLARLAGRDDLTGFEAEQVRFFRQAWTEYARASKEAIAAARTDPAKATAMLGGADDAFQAAEGNLQRLAAAARTQTRDMASDLRSAAQRDARRIQLGGLAALFASLVAALLFARSIVSPIRSVTAAMREISFGNLDFEPARVSRGRRDEIGQMVAAIDRFCSDMRCQKELIEKREDELRTQNLRFNAALSNMSQGLSMFDGNRQLIVCNERYAEVYGLPRDLIRPGTTQREILECRVALGIFAGGDPQAYIRSRVENASTSEPSDQILELSDGRIVAIARRPMAGGGWVSTHEDITERRRAEARIAHLATHDCLTALPNRILFRQRLEEALAALRPGQAVAVHCLDLDRFKAVNDTLGHPVGDLLLEAVSARLRRCVREGDTVARLSGDEFAIVQAGIARPEEAESLAARLVDAVREPYFLDGHRVSVGASVGTAMANEAGGPPDELLRNADTALYRAKADGRGAHRLFEPGMDETLQHRRALERDLRNAVAHGGFEVHYQPIINLATEAISGFEALLRWNRPGYGEVPPGAFIPVAEETGLIEPLGRWVLHQACREAAQWPDGIRVAVNLSPVQFAGANLVDEVRAALAEARLAPGRLELEITETVLLQDGPSTLAKLNDLRQLGVRIAIDDFGAGDSSLAHLRRFPFDRIKIDRSFISELPESGDCAAIVRAMTDLGGNLGMPTTAEGVESRAQLDHLKLQGCSEAQGFLFSRATPARDVPGLLARWPGARIAA</sequence>
<dbReference type="InterPro" id="IPR003660">
    <property type="entry name" value="HAMP_dom"/>
</dbReference>
<dbReference type="InterPro" id="IPR043128">
    <property type="entry name" value="Rev_trsase/Diguanyl_cyclase"/>
</dbReference>
<keyword evidence="1" id="KW-0472">Membrane</keyword>
<evidence type="ECO:0000259" key="4">
    <source>
        <dbReference type="PROSITE" id="PS50887"/>
    </source>
</evidence>
<name>A0A964WUE5_9HYPH</name>
<dbReference type="SUPFAM" id="SSF55073">
    <property type="entry name" value="Nucleotide cyclase"/>
    <property type="match status" value="1"/>
</dbReference>
<dbReference type="InterPro" id="IPR052155">
    <property type="entry name" value="Biofilm_reg_signaling"/>
</dbReference>
<keyword evidence="6" id="KW-1185">Reference proteome</keyword>
<evidence type="ECO:0000313" key="5">
    <source>
        <dbReference type="EMBL" id="MYZ48949.1"/>
    </source>
</evidence>
<gene>
    <name evidence="5" type="ORF">E4O86_14635</name>
</gene>
<dbReference type="SMART" id="SM00304">
    <property type="entry name" value="HAMP"/>
    <property type="match status" value="1"/>
</dbReference>
<dbReference type="PROSITE" id="PS50883">
    <property type="entry name" value="EAL"/>
    <property type="match status" value="1"/>
</dbReference>
<evidence type="ECO:0000259" key="2">
    <source>
        <dbReference type="PROSITE" id="PS50883"/>
    </source>
</evidence>
<feature type="domain" description="HAMP" evidence="3">
    <location>
        <begin position="216"/>
        <end position="271"/>
    </location>
</feature>
<feature type="transmembrane region" description="Helical" evidence="1">
    <location>
        <begin position="196"/>
        <end position="215"/>
    </location>
</feature>
<dbReference type="CDD" id="cd01949">
    <property type="entry name" value="GGDEF"/>
    <property type="match status" value="1"/>
</dbReference>
<dbReference type="PROSITE" id="PS50885">
    <property type="entry name" value="HAMP"/>
    <property type="match status" value="1"/>
</dbReference>
<dbReference type="Gene3D" id="3.20.20.450">
    <property type="entry name" value="EAL domain"/>
    <property type="match status" value="1"/>
</dbReference>
<evidence type="ECO:0000259" key="3">
    <source>
        <dbReference type="PROSITE" id="PS50885"/>
    </source>
</evidence>
<dbReference type="RefSeq" id="WP_161141297.1">
    <property type="nucleotide sequence ID" value="NZ_SPKJ01000054.1"/>
</dbReference>
<dbReference type="SUPFAM" id="SSF141868">
    <property type="entry name" value="EAL domain-like"/>
    <property type="match status" value="1"/>
</dbReference>
<dbReference type="CDD" id="cd06225">
    <property type="entry name" value="HAMP"/>
    <property type="match status" value="1"/>
</dbReference>
<dbReference type="InterPro" id="IPR000160">
    <property type="entry name" value="GGDEF_dom"/>
</dbReference>
<organism evidence="5 6">
    <name type="scientific">Propylenella binzhouense</name>
    <dbReference type="NCBI Taxonomy" id="2555902"/>
    <lineage>
        <taxon>Bacteria</taxon>
        <taxon>Pseudomonadati</taxon>
        <taxon>Pseudomonadota</taxon>
        <taxon>Alphaproteobacteria</taxon>
        <taxon>Hyphomicrobiales</taxon>
        <taxon>Propylenellaceae</taxon>
        <taxon>Propylenella</taxon>
    </lineage>
</organism>
<dbReference type="SUPFAM" id="SSF55785">
    <property type="entry name" value="PYP-like sensor domain (PAS domain)"/>
    <property type="match status" value="1"/>
</dbReference>
<protein>
    <submittedName>
        <fullName evidence="5">EAL domain-containing protein</fullName>
    </submittedName>
</protein>
<dbReference type="SUPFAM" id="SSF158472">
    <property type="entry name" value="HAMP domain-like"/>
    <property type="match status" value="1"/>
</dbReference>
<evidence type="ECO:0000256" key="1">
    <source>
        <dbReference type="SAM" id="Phobius"/>
    </source>
</evidence>
<comment type="caution">
    <text evidence="5">The sequence shown here is derived from an EMBL/GenBank/DDBJ whole genome shotgun (WGS) entry which is preliminary data.</text>
</comment>
<dbReference type="PANTHER" id="PTHR44757">
    <property type="entry name" value="DIGUANYLATE CYCLASE DGCP"/>
    <property type="match status" value="1"/>
</dbReference>
<dbReference type="GO" id="GO:0016020">
    <property type="term" value="C:membrane"/>
    <property type="evidence" value="ECO:0007669"/>
    <property type="project" value="InterPro"/>
</dbReference>
<dbReference type="Gene3D" id="3.30.70.270">
    <property type="match status" value="1"/>
</dbReference>
<dbReference type="AlphaFoldDB" id="A0A964WUE5"/>
<dbReference type="Gene3D" id="6.10.340.10">
    <property type="match status" value="1"/>
</dbReference>
<dbReference type="InterPro" id="IPR035965">
    <property type="entry name" value="PAS-like_dom_sf"/>
</dbReference>
<feature type="domain" description="EAL" evidence="2">
    <location>
        <begin position="582"/>
        <end position="832"/>
    </location>
</feature>
<dbReference type="Pfam" id="PF00990">
    <property type="entry name" value="GGDEF"/>
    <property type="match status" value="1"/>
</dbReference>
<evidence type="ECO:0000313" key="6">
    <source>
        <dbReference type="Proteomes" id="UP000773614"/>
    </source>
</evidence>
<dbReference type="Gene3D" id="3.30.450.20">
    <property type="entry name" value="PAS domain"/>
    <property type="match status" value="1"/>
</dbReference>
<dbReference type="InterPro" id="IPR035919">
    <property type="entry name" value="EAL_sf"/>
</dbReference>